<feature type="transmembrane region" description="Helical" evidence="4">
    <location>
        <begin position="87"/>
        <end position="110"/>
    </location>
</feature>
<keyword evidence="5" id="KW-1185">Reference proteome</keyword>
<evidence type="ECO:0000256" key="1">
    <source>
        <dbReference type="ARBA" id="ARBA00004370"/>
    </source>
</evidence>
<dbReference type="KEGG" id="dzi:111292589"/>
<evidence type="ECO:0000256" key="3">
    <source>
        <dbReference type="SAM" id="MobiDB-lite"/>
    </source>
</evidence>
<evidence type="ECO:0000313" key="5">
    <source>
        <dbReference type="Proteomes" id="UP000515121"/>
    </source>
</evidence>
<dbReference type="RefSeq" id="XP_022740765.1">
    <property type="nucleotide sequence ID" value="XM_022885030.1"/>
</dbReference>
<evidence type="ECO:0000313" key="6">
    <source>
        <dbReference type="RefSeq" id="XP_022740765.1"/>
    </source>
</evidence>
<protein>
    <submittedName>
        <fullName evidence="6">NDR1/HIN1-like protein 13</fullName>
    </submittedName>
</protein>
<evidence type="ECO:0000256" key="4">
    <source>
        <dbReference type="SAM" id="Phobius"/>
    </source>
</evidence>
<dbReference type="PANTHER" id="PTHR31234:SF68">
    <property type="entry name" value="EXPRESSED PROTEIN"/>
    <property type="match status" value="1"/>
</dbReference>
<dbReference type="Proteomes" id="UP000515121">
    <property type="component" value="Unplaced"/>
</dbReference>
<sequence>MEERVASSAGEPRLQSSRAEPTPNNDDNDLSLQLARPPTPPLSTYVIQVPKDQIYRVPPPENARIVESHRQAAKASVKNKKRPFSKYLIGIAILLVVIGLMIAVTLTVIYRSFTPKAPVFSVSKLNVKQHKDGSPPTYDITLKVKNPNEKMGIKYGSVEDDVKLTFWKKTLGGGQFPSFYQNGGDLNLVHVKLNGPEDQTVPPNVQRSMNDKKPKHQISLVLNFNSPLLLNVWIFKMWSRDMDVKCNFRVSTMGKGTKILNQHCKTKLSQ</sequence>
<keyword evidence="4" id="KW-0812">Transmembrane</keyword>
<reference evidence="6" key="1">
    <citation type="submission" date="2025-08" db="UniProtKB">
        <authorList>
            <consortium name="RefSeq"/>
        </authorList>
    </citation>
    <scope>IDENTIFICATION</scope>
    <source>
        <tissue evidence="6">Fruit stalk</tissue>
    </source>
</reference>
<dbReference type="PANTHER" id="PTHR31234">
    <property type="entry name" value="LATE EMBRYOGENESIS ABUNDANT (LEA) HYDROXYPROLINE-RICH GLYCOPROTEIN FAMILY"/>
    <property type="match status" value="1"/>
</dbReference>
<comment type="subcellular location">
    <subcellularLocation>
        <location evidence="1">Membrane</location>
    </subcellularLocation>
</comment>
<proteinExistence type="predicted"/>
<gene>
    <name evidence="6" type="primary">LOC111292589</name>
</gene>
<feature type="compositionally biased region" description="Polar residues" evidence="3">
    <location>
        <begin position="14"/>
        <end position="25"/>
    </location>
</feature>
<accession>A0A6P5YKE3</accession>
<dbReference type="OrthoDB" id="996955at2759"/>
<dbReference type="GeneID" id="111292589"/>
<dbReference type="InterPro" id="IPR044839">
    <property type="entry name" value="NDR1-like"/>
</dbReference>
<organism evidence="5 6">
    <name type="scientific">Durio zibethinus</name>
    <name type="common">Durian</name>
    <dbReference type="NCBI Taxonomy" id="66656"/>
    <lineage>
        <taxon>Eukaryota</taxon>
        <taxon>Viridiplantae</taxon>
        <taxon>Streptophyta</taxon>
        <taxon>Embryophyta</taxon>
        <taxon>Tracheophyta</taxon>
        <taxon>Spermatophyta</taxon>
        <taxon>Magnoliopsida</taxon>
        <taxon>eudicotyledons</taxon>
        <taxon>Gunneridae</taxon>
        <taxon>Pentapetalae</taxon>
        <taxon>rosids</taxon>
        <taxon>malvids</taxon>
        <taxon>Malvales</taxon>
        <taxon>Malvaceae</taxon>
        <taxon>Helicteroideae</taxon>
        <taxon>Durio</taxon>
    </lineage>
</organism>
<dbReference type="GO" id="GO:0005886">
    <property type="term" value="C:plasma membrane"/>
    <property type="evidence" value="ECO:0007669"/>
    <property type="project" value="TreeGrafter"/>
</dbReference>
<keyword evidence="4" id="KW-1133">Transmembrane helix</keyword>
<evidence type="ECO:0000256" key="2">
    <source>
        <dbReference type="ARBA" id="ARBA00023136"/>
    </source>
</evidence>
<name>A0A6P5YKE3_DURZI</name>
<dbReference type="GO" id="GO:0098542">
    <property type="term" value="P:defense response to other organism"/>
    <property type="evidence" value="ECO:0007669"/>
    <property type="project" value="InterPro"/>
</dbReference>
<keyword evidence="2 4" id="KW-0472">Membrane</keyword>
<feature type="region of interest" description="Disordered" evidence="3">
    <location>
        <begin position="1"/>
        <end position="39"/>
    </location>
</feature>
<dbReference type="AlphaFoldDB" id="A0A6P5YKE3"/>